<gene>
    <name evidence="1" type="ORF">AMURIS_01888</name>
</gene>
<dbReference type="EMBL" id="OFSM01000008">
    <property type="protein sequence ID" value="SOY29173.1"/>
    <property type="molecule type" value="Genomic_DNA"/>
</dbReference>
<name>A0A2K4ZFC3_9FIRM</name>
<reference evidence="1 2" key="1">
    <citation type="submission" date="2018-01" db="EMBL/GenBank/DDBJ databases">
        <authorList>
            <person name="Gaut B.S."/>
            <person name="Morton B.R."/>
            <person name="Clegg M.T."/>
            <person name="Duvall M.R."/>
        </authorList>
    </citation>
    <scope>NUCLEOTIDE SEQUENCE [LARGE SCALE GENOMIC DNA]</scope>
    <source>
        <strain evidence="1">GP69</strain>
    </source>
</reference>
<keyword evidence="2" id="KW-1185">Reference proteome</keyword>
<proteinExistence type="predicted"/>
<sequence length="366" mass="43386">MKKGKVSDNESRIYVCHTYYHVYITFLKELKLRGEGKAAVKADLVLSKMSNNFEDLKSRVEKTGLFGRVIEFDEKREDFFPELARWRKGGRGFLGNLYNRIQFTRRYARLEAPYVPVDFRKYKDVYVYCDSDPIGYYLNQNRIYYHALEDGLNCLKNFDAARYDNRGNFRLKAFLSMYLNLIFVQNGYGRYCLDMEVNDISAIRYPCPRYIQQPRQELVDRLTEADRELILQAFIRDKAALERQIAESDKVGDKILILTDPLCTLDVREQIFRDIIERYQTEGTIFLKPHPRDVLDYRKLFPEYPQFDATIPMEMLNFFPGLRFKKVVAVLTEIRAIQFADEVVRLGEDFMDAYEDPLIHRQNEQI</sequence>
<dbReference type="OrthoDB" id="1100792at2"/>
<protein>
    <submittedName>
        <fullName evidence="1">Glycosyltransferase family 52</fullName>
    </submittedName>
</protein>
<evidence type="ECO:0000313" key="1">
    <source>
        <dbReference type="EMBL" id="SOY29173.1"/>
    </source>
</evidence>
<dbReference type="RefSeq" id="WP_103239280.1">
    <property type="nucleotide sequence ID" value="NZ_JANJZD010000007.1"/>
</dbReference>
<dbReference type="InterPro" id="IPR012477">
    <property type="entry name" value="Glyco_transf_52"/>
</dbReference>
<accession>A0A2K4ZFC3</accession>
<dbReference type="GO" id="GO:0016740">
    <property type="term" value="F:transferase activity"/>
    <property type="evidence" value="ECO:0007669"/>
    <property type="project" value="UniProtKB-KW"/>
</dbReference>
<dbReference type="Pfam" id="PF07922">
    <property type="entry name" value="Glyco_transf_52"/>
    <property type="match status" value="1"/>
</dbReference>
<evidence type="ECO:0000313" key="2">
    <source>
        <dbReference type="Proteomes" id="UP000236311"/>
    </source>
</evidence>
<dbReference type="AlphaFoldDB" id="A0A2K4ZFC3"/>
<organism evidence="1 2">
    <name type="scientific">Acetatifactor muris</name>
    <dbReference type="NCBI Taxonomy" id="879566"/>
    <lineage>
        <taxon>Bacteria</taxon>
        <taxon>Bacillati</taxon>
        <taxon>Bacillota</taxon>
        <taxon>Clostridia</taxon>
        <taxon>Lachnospirales</taxon>
        <taxon>Lachnospiraceae</taxon>
        <taxon>Acetatifactor</taxon>
    </lineage>
</organism>
<keyword evidence="1" id="KW-0808">Transferase</keyword>
<dbReference type="Proteomes" id="UP000236311">
    <property type="component" value="Unassembled WGS sequence"/>
</dbReference>